<evidence type="ECO:0000313" key="2">
    <source>
        <dbReference type="EMBL" id="GAF90030.1"/>
    </source>
</evidence>
<protein>
    <recommendedName>
        <fullName evidence="1">Beta-mannosidase Ig-fold domain-containing protein</fullName>
    </recommendedName>
</protein>
<dbReference type="EMBL" id="BARS01011447">
    <property type="protein sequence ID" value="GAF90030.1"/>
    <property type="molecule type" value="Genomic_DNA"/>
</dbReference>
<name>X0UNH2_9ZZZZ</name>
<dbReference type="InterPro" id="IPR041625">
    <property type="entry name" value="Beta-mannosidase_Ig"/>
</dbReference>
<dbReference type="SUPFAM" id="SSF49303">
    <property type="entry name" value="beta-Galactosidase/glucuronidase domain"/>
    <property type="match status" value="1"/>
</dbReference>
<organism evidence="2">
    <name type="scientific">marine sediment metagenome</name>
    <dbReference type="NCBI Taxonomy" id="412755"/>
    <lineage>
        <taxon>unclassified sequences</taxon>
        <taxon>metagenomes</taxon>
        <taxon>ecological metagenomes</taxon>
    </lineage>
</organism>
<dbReference type="Gene3D" id="2.60.40.10">
    <property type="entry name" value="Immunoglobulins"/>
    <property type="match status" value="1"/>
</dbReference>
<dbReference type="AlphaFoldDB" id="X0UNH2"/>
<comment type="caution">
    <text evidence="2">The sequence shown here is derived from an EMBL/GenBank/DDBJ whole genome shotgun (WGS) entry which is preliminary data.</text>
</comment>
<dbReference type="InterPro" id="IPR036156">
    <property type="entry name" value="Beta-gal/glucu_dom_sf"/>
</dbReference>
<proteinExistence type="predicted"/>
<reference evidence="2" key="1">
    <citation type="journal article" date="2014" name="Front. Microbiol.">
        <title>High frequency of phylogenetically diverse reductive dehalogenase-homologous genes in deep subseafloor sedimentary metagenomes.</title>
        <authorList>
            <person name="Kawai M."/>
            <person name="Futagami T."/>
            <person name="Toyoda A."/>
            <person name="Takaki Y."/>
            <person name="Nishi S."/>
            <person name="Hori S."/>
            <person name="Arai W."/>
            <person name="Tsubouchi T."/>
            <person name="Morono Y."/>
            <person name="Uchiyama I."/>
            <person name="Ito T."/>
            <person name="Fujiyama A."/>
            <person name="Inagaki F."/>
            <person name="Takami H."/>
        </authorList>
    </citation>
    <scope>NUCLEOTIDE SEQUENCE</scope>
    <source>
        <strain evidence="2">Expedition CK06-06</strain>
    </source>
</reference>
<evidence type="ECO:0000259" key="1">
    <source>
        <dbReference type="Pfam" id="PF17753"/>
    </source>
</evidence>
<accession>X0UNH2</accession>
<sequence>FVPSKHLDLEDPRIDVQVETRGEELVVRLTAGSLARFVELKFPDAPDVVFSDNYFDLPAGRTAEIVCPMPEKWSESEAKASLSVCTLVDTYRASHAE</sequence>
<dbReference type="Pfam" id="PF17753">
    <property type="entry name" value="Ig_mannosidase"/>
    <property type="match status" value="1"/>
</dbReference>
<feature type="domain" description="Beta-mannosidase Ig-fold" evidence="1">
    <location>
        <begin position="9"/>
        <end position="90"/>
    </location>
</feature>
<feature type="non-terminal residue" evidence="2">
    <location>
        <position position="1"/>
    </location>
</feature>
<gene>
    <name evidence="2" type="ORF">S01H1_20821</name>
</gene>
<dbReference type="InterPro" id="IPR013783">
    <property type="entry name" value="Ig-like_fold"/>
</dbReference>